<dbReference type="OrthoDB" id="6783620at2759"/>
<name>A0A4Y2KCU0_ARAVE</name>
<gene>
    <name evidence="1" type="ORF">AVEN_69842_1</name>
</gene>
<organism evidence="1 2">
    <name type="scientific">Araneus ventricosus</name>
    <name type="common">Orbweaver spider</name>
    <name type="synonym">Epeira ventricosa</name>
    <dbReference type="NCBI Taxonomy" id="182803"/>
    <lineage>
        <taxon>Eukaryota</taxon>
        <taxon>Metazoa</taxon>
        <taxon>Ecdysozoa</taxon>
        <taxon>Arthropoda</taxon>
        <taxon>Chelicerata</taxon>
        <taxon>Arachnida</taxon>
        <taxon>Araneae</taxon>
        <taxon>Araneomorphae</taxon>
        <taxon>Entelegynae</taxon>
        <taxon>Araneoidea</taxon>
        <taxon>Araneidae</taxon>
        <taxon>Araneus</taxon>
    </lineage>
</organism>
<sequence>MVFHRIFPTVTTVLATVRTLDLFGISDRAGTAILSTALQDVGIISDSNVSKVGDRNKIRLERTKTRTTLSPQSVIEDYDHHQFGLNFDG</sequence>
<dbReference type="Proteomes" id="UP000499080">
    <property type="component" value="Unassembled WGS sequence"/>
</dbReference>
<dbReference type="EMBL" id="BGPR01004476">
    <property type="protein sequence ID" value="GBN00065.1"/>
    <property type="molecule type" value="Genomic_DNA"/>
</dbReference>
<dbReference type="AlphaFoldDB" id="A0A4Y2KCU0"/>
<reference evidence="1 2" key="1">
    <citation type="journal article" date="2019" name="Sci. Rep.">
        <title>Orb-weaving spider Araneus ventricosus genome elucidates the spidroin gene catalogue.</title>
        <authorList>
            <person name="Kono N."/>
            <person name="Nakamura H."/>
            <person name="Ohtoshi R."/>
            <person name="Moran D.A.P."/>
            <person name="Shinohara A."/>
            <person name="Yoshida Y."/>
            <person name="Fujiwara M."/>
            <person name="Mori M."/>
            <person name="Tomita M."/>
            <person name="Arakawa K."/>
        </authorList>
    </citation>
    <scope>NUCLEOTIDE SEQUENCE [LARGE SCALE GENOMIC DNA]</scope>
</reference>
<evidence type="ECO:0000313" key="1">
    <source>
        <dbReference type="EMBL" id="GBN00065.1"/>
    </source>
</evidence>
<protein>
    <submittedName>
        <fullName evidence="1">Uncharacterized protein</fullName>
    </submittedName>
</protein>
<comment type="caution">
    <text evidence="1">The sequence shown here is derived from an EMBL/GenBank/DDBJ whole genome shotgun (WGS) entry which is preliminary data.</text>
</comment>
<accession>A0A4Y2KCU0</accession>
<keyword evidence="2" id="KW-1185">Reference proteome</keyword>
<evidence type="ECO:0000313" key="2">
    <source>
        <dbReference type="Proteomes" id="UP000499080"/>
    </source>
</evidence>
<proteinExistence type="predicted"/>